<keyword evidence="2" id="KW-1185">Reference proteome</keyword>
<dbReference type="Proteomes" id="UP000199025">
    <property type="component" value="Unassembled WGS sequence"/>
</dbReference>
<gene>
    <name evidence="1" type="ORF">SAMN05421835_105300</name>
</gene>
<accession>A0A1I3RF29</accession>
<organism evidence="1 2">
    <name type="scientific">Amycolatopsis sacchari</name>
    <dbReference type="NCBI Taxonomy" id="115433"/>
    <lineage>
        <taxon>Bacteria</taxon>
        <taxon>Bacillati</taxon>
        <taxon>Actinomycetota</taxon>
        <taxon>Actinomycetes</taxon>
        <taxon>Pseudonocardiales</taxon>
        <taxon>Pseudonocardiaceae</taxon>
        <taxon>Amycolatopsis</taxon>
    </lineage>
</organism>
<evidence type="ECO:0008006" key="3">
    <source>
        <dbReference type="Google" id="ProtNLM"/>
    </source>
</evidence>
<reference evidence="1 2" key="1">
    <citation type="submission" date="2016-10" db="EMBL/GenBank/DDBJ databases">
        <authorList>
            <person name="de Groot N.N."/>
        </authorList>
    </citation>
    <scope>NUCLEOTIDE SEQUENCE [LARGE SCALE GENOMIC DNA]</scope>
    <source>
        <strain evidence="1 2">DSM 44468</strain>
    </source>
</reference>
<dbReference type="AlphaFoldDB" id="A0A1I3RF29"/>
<evidence type="ECO:0000313" key="1">
    <source>
        <dbReference type="EMBL" id="SFJ45234.1"/>
    </source>
</evidence>
<name>A0A1I3RF29_9PSEU</name>
<sequence>MTSPAFLADRTSRSTLPVRRRIAAYFTGGVGAVPELAGLLARRSRTVHELSVDIRDGVRESGLVCTVLLPADEVEALLTDLRALPGVVSAELA</sequence>
<dbReference type="RefSeq" id="WP_091506095.1">
    <property type="nucleotide sequence ID" value="NZ_FORP01000005.1"/>
</dbReference>
<protein>
    <recommendedName>
        <fullName evidence="3">ACT domain-containing protein</fullName>
    </recommendedName>
</protein>
<dbReference type="OrthoDB" id="3579125at2"/>
<dbReference type="EMBL" id="FORP01000005">
    <property type="protein sequence ID" value="SFJ45234.1"/>
    <property type="molecule type" value="Genomic_DNA"/>
</dbReference>
<evidence type="ECO:0000313" key="2">
    <source>
        <dbReference type="Proteomes" id="UP000199025"/>
    </source>
</evidence>
<proteinExistence type="predicted"/>